<feature type="transmembrane region" description="Helical" evidence="1">
    <location>
        <begin position="27"/>
        <end position="47"/>
    </location>
</feature>
<accession>A0A411HN89</accession>
<feature type="transmembrane region" description="Helical" evidence="1">
    <location>
        <begin position="194"/>
        <end position="215"/>
    </location>
</feature>
<dbReference type="KEGG" id="xbc:ELE36_17145"/>
<keyword evidence="1" id="KW-1133">Transmembrane helix</keyword>
<dbReference type="OrthoDB" id="9342495at2"/>
<feature type="transmembrane region" description="Helical" evidence="1">
    <location>
        <begin position="59"/>
        <end position="81"/>
    </location>
</feature>
<dbReference type="PANTHER" id="PTHR41983">
    <property type="entry name" value="SHORT-CHAIN FATTY ACID TRANSPORTER-RELATED"/>
    <property type="match status" value="1"/>
</dbReference>
<evidence type="ECO:0000313" key="3">
    <source>
        <dbReference type="Proteomes" id="UP000291562"/>
    </source>
</evidence>
<dbReference type="PANTHER" id="PTHR41983:SF2">
    <property type="entry name" value="SHORT-CHAIN FATTY ACID TRANSPORTER-RELATED"/>
    <property type="match status" value="1"/>
</dbReference>
<feature type="transmembrane region" description="Helical" evidence="1">
    <location>
        <begin position="101"/>
        <end position="134"/>
    </location>
</feature>
<dbReference type="Pfam" id="PF02667">
    <property type="entry name" value="SCFA_trans"/>
    <property type="match status" value="1"/>
</dbReference>
<dbReference type="RefSeq" id="WP_129835447.1">
    <property type="nucleotide sequence ID" value="NZ_CP035704.1"/>
</dbReference>
<evidence type="ECO:0000313" key="2">
    <source>
        <dbReference type="EMBL" id="QBB71947.1"/>
    </source>
</evidence>
<proteinExistence type="predicted"/>
<protein>
    <submittedName>
        <fullName evidence="2">Short-chain fatty acid transporter</fullName>
    </submittedName>
</protein>
<dbReference type="AlphaFoldDB" id="A0A411HN89"/>
<keyword evidence="1" id="KW-0472">Membrane</keyword>
<sequence>MSTDKQGLLERAALRTAIWAERWFPDAFIFAAIGVVIVAIAAMLGGATPAATASAFGEGFWSLIPFTMQMTFVVIGGYVVASSPPAARLIEWMARRPKTGRGAICQVALFSMLAALLNWGFSLIFGGLLVRALARRKDLDMDYRAAAAAAYLGLGAVWAMGLSSSAAQLQANPASIPASLLKITGVIPFAETLFLWQSLVLTLVLIIVSMLIAYFSAPRGERALRAADLGIDVSTVEQPRERAGRPGEWLEYSPLLSILLVALALGWIWQEFASKSAIVAISSLNTYNFLFLMIGLLLHWRPRHFLDAVARAVPSTTGVLIQFPLYGGVAAILTTAKGLDGQTLTHHLSALFVQLASHDTFAWVIGAYSALLGFFVPSGGGKWVIEAPYVMQAANDLQYHLGWSVQIYNAAEALPNLINPFWMLPLLGVLGLKARDIVGFTFLQLAIHLPLVLFLLWALGQTLTYHAPVLPS</sequence>
<dbReference type="GO" id="GO:0005886">
    <property type="term" value="C:plasma membrane"/>
    <property type="evidence" value="ECO:0007669"/>
    <property type="project" value="TreeGrafter"/>
</dbReference>
<keyword evidence="1" id="KW-0812">Transmembrane</keyword>
<dbReference type="EMBL" id="CP035704">
    <property type="protein sequence ID" value="QBB71947.1"/>
    <property type="molecule type" value="Genomic_DNA"/>
</dbReference>
<gene>
    <name evidence="2" type="ORF">ELE36_17145</name>
</gene>
<reference evidence="2 3" key="1">
    <citation type="submission" date="2019-01" db="EMBL/GenBank/DDBJ databases">
        <title>Pseudolysobacter antarctica gen. nov., sp. nov., isolated from Fildes Peninsula, Antarctica.</title>
        <authorList>
            <person name="Wei Z."/>
            <person name="Peng F."/>
        </authorList>
    </citation>
    <scope>NUCLEOTIDE SEQUENCE [LARGE SCALE GENOMIC DNA]</scope>
    <source>
        <strain evidence="2 3">AQ6-296</strain>
    </source>
</reference>
<feature type="transmembrane region" description="Helical" evidence="1">
    <location>
        <begin position="146"/>
        <end position="167"/>
    </location>
</feature>
<keyword evidence="3" id="KW-1185">Reference proteome</keyword>
<feature type="transmembrane region" description="Helical" evidence="1">
    <location>
        <begin position="276"/>
        <end position="298"/>
    </location>
</feature>
<feature type="transmembrane region" description="Helical" evidence="1">
    <location>
        <begin position="437"/>
        <end position="459"/>
    </location>
</feature>
<dbReference type="Proteomes" id="UP000291562">
    <property type="component" value="Chromosome"/>
</dbReference>
<evidence type="ECO:0000256" key="1">
    <source>
        <dbReference type="SAM" id="Phobius"/>
    </source>
</evidence>
<feature type="transmembrane region" description="Helical" evidence="1">
    <location>
        <begin position="249"/>
        <end position="270"/>
    </location>
</feature>
<organism evidence="2 3">
    <name type="scientific">Pseudolysobacter antarcticus</name>
    <dbReference type="NCBI Taxonomy" id="2511995"/>
    <lineage>
        <taxon>Bacteria</taxon>
        <taxon>Pseudomonadati</taxon>
        <taxon>Pseudomonadota</taxon>
        <taxon>Gammaproteobacteria</taxon>
        <taxon>Lysobacterales</taxon>
        <taxon>Rhodanobacteraceae</taxon>
        <taxon>Pseudolysobacter</taxon>
    </lineage>
</organism>
<name>A0A411HN89_9GAMM</name>
<dbReference type="InterPro" id="IPR006160">
    <property type="entry name" value="SCFA_transpt_AtoE"/>
</dbReference>